<name>A0ABV5RFQ8_9ACTN</name>
<reference evidence="2 3" key="1">
    <citation type="submission" date="2024-09" db="EMBL/GenBank/DDBJ databases">
        <authorList>
            <person name="Sun Q."/>
            <person name="Mori K."/>
        </authorList>
    </citation>
    <scope>NUCLEOTIDE SEQUENCE [LARGE SCALE GENOMIC DNA]</scope>
    <source>
        <strain evidence="2 3">JCM 3331</strain>
    </source>
</reference>
<organism evidence="2 3">
    <name type="scientific">Streptomyces yanii</name>
    <dbReference type="NCBI Taxonomy" id="78510"/>
    <lineage>
        <taxon>Bacteria</taxon>
        <taxon>Bacillati</taxon>
        <taxon>Actinomycetota</taxon>
        <taxon>Actinomycetes</taxon>
        <taxon>Kitasatosporales</taxon>
        <taxon>Streptomycetaceae</taxon>
        <taxon>Streptomyces</taxon>
    </lineage>
</organism>
<gene>
    <name evidence="2" type="ORF">ACFFTL_31585</name>
</gene>
<proteinExistence type="predicted"/>
<dbReference type="EMBL" id="JBHMCG010000138">
    <property type="protein sequence ID" value="MFB9576698.1"/>
    <property type="molecule type" value="Genomic_DNA"/>
</dbReference>
<keyword evidence="3" id="KW-1185">Reference proteome</keyword>
<evidence type="ECO:0000256" key="1">
    <source>
        <dbReference type="SAM" id="MobiDB-lite"/>
    </source>
</evidence>
<dbReference type="RefSeq" id="WP_345512547.1">
    <property type="nucleotide sequence ID" value="NZ_BAAAXD010000016.1"/>
</dbReference>
<protein>
    <submittedName>
        <fullName evidence="2">Uncharacterized protein</fullName>
    </submittedName>
</protein>
<sequence length="126" mass="14010">MTEGWAQQRRREGRESIRRRPPERAPDWATADPLGQESDPGTGGFADAAVHLGAKPGDRPVIGFGRDGKPYGWSLPQGRYTLAVIFEYAATLGLIDIPPGPRACRRVRTLRRASRRLRTPRSLYTA</sequence>
<feature type="compositionally biased region" description="Basic and acidic residues" evidence="1">
    <location>
        <begin position="9"/>
        <end position="26"/>
    </location>
</feature>
<accession>A0ABV5RFQ8</accession>
<evidence type="ECO:0000313" key="2">
    <source>
        <dbReference type="EMBL" id="MFB9576698.1"/>
    </source>
</evidence>
<comment type="caution">
    <text evidence="2">The sequence shown here is derived from an EMBL/GenBank/DDBJ whole genome shotgun (WGS) entry which is preliminary data.</text>
</comment>
<feature type="region of interest" description="Disordered" evidence="1">
    <location>
        <begin position="1"/>
        <end position="44"/>
    </location>
</feature>
<evidence type="ECO:0000313" key="3">
    <source>
        <dbReference type="Proteomes" id="UP001589710"/>
    </source>
</evidence>
<dbReference type="Proteomes" id="UP001589710">
    <property type="component" value="Unassembled WGS sequence"/>
</dbReference>